<gene>
    <name evidence="2" type="ORF">BGZ65_012542</name>
</gene>
<dbReference type="EMBL" id="JAAAHW010005428">
    <property type="protein sequence ID" value="KAF9968856.1"/>
    <property type="molecule type" value="Genomic_DNA"/>
</dbReference>
<keyword evidence="1" id="KW-0472">Membrane</keyword>
<reference evidence="2" key="1">
    <citation type="journal article" date="2020" name="Fungal Divers.">
        <title>Resolving the Mortierellaceae phylogeny through synthesis of multi-gene phylogenetics and phylogenomics.</title>
        <authorList>
            <person name="Vandepol N."/>
            <person name="Liber J."/>
            <person name="Desiro A."/>
            <person name="Na H."/>
            <person name="Kennedy M."/>
            <person name="Barry K."/>
            <person name="Grigoriev I.V."/>
            <person name="Miller A.N."/>
            <person name="O'Donnell K."/>
            <person name="Stajich J.E."/>
            <person name="Bonito G."/>
        </authorList>
    </citation>
    <scope>NUCLEOTIDE SEQUENCE</scope>
    <source>
        <strain evidence="2">MES-2147</strain>
    </source>
</reference>
<keyword evidence="1" id="KW-1133">Transmembrane helix</keyword>
<name>A0A9P6M7K0_9FUNG</name>
<evidence type="ECO:0000256" key="1">
    <source>
        <dbReference type="SAM" id="Phobius"/>
    </source>
</evidence>
<proteinExistence type="predicted"/>
<keyword evidence="3" id="KW-1185">Reference proteome</keyword>
<feature type="transmembrane region" description="Helical" evidence="1">
    <location>
        <begin position="16"/>
        <end position="36"/>
    </location>
</feature>
<accession>A0A9P6M7K0</accession>
<organism evidence="2 3">
    <name type="scientific">Modicella reniformis</name>
    <dbReference type="NCBI Taxonomy" id="1440133"/>
    <lineage>
        <taxon>Eukaryota</taxon>
        <taxon>Fungi</taxon>
        <taxon>Fungi incertae sedis</taxon>
        <taxon>Mucoromycota</taxon>
        <taxon>Mortierellomycotina</taxon>
        <taxon>Mortierellomycetes</taxon>
        <taxon>Mortierellales</taxon>
        <taxon>Mortierellaceae</taxon>
        <taxon>Modicella</taxon>
    </lineage>
</organism>
<sequence>DRQDSQGSVGAEKHEALVMILGTLANLVTFIFEDLVTGGFFDRRLTSVLGSVTW</sequence>
<feature type="non-terminal residue" evidence="2">
    <location>
        <position position="1"/>
    </location>
</feature>
<keyword evidence="1" id="KW-0812">Transmembrane</keyword>
<dbReference type="Proteomes" id="UP000749646">
    <property type="component" value="Unassembled WGS sequence"/>
</dbReference>
<evidence type="ECO:0000313" key="2">
    <source>
        <dbReference type="EMBL" id="KAF9968856.1"/>
    </source>
</evidence>
<protein>
    <submittedName>
        <fullName evidence="2">Uncharacterized protein</fullName>
    </submittedName>
</protein>
<evidence type="ECO:0000313" key="3">
    <source>
        <dbReference type="Proteomes" id="UP000749646"/>
    </source>
</evidence>
<dbReference type="AlphaFoldDB" id="A0A9P6M7K0"/>
<comment type="caution">
    <text evidence="2">The sequence shown here is derived from an EMBL/GenBank/DDBJ whole genome shotgun (WGS) entry which is preliminary data.</text>
</comment>